<dbReference type="EMBL" id="BMAO01035804">
    <property type="protein sequence ID" value="GFR06098.1"/>
    <property type="molecule type" value="Genomic_DNA"/>
</dbReference>
<dbReference type="Proteomes" id="UP000887116">
    <property type="component" value="Unassembled WGS sequence"/>
</dbReference>
<reference evidence="2" key="1">
    <citation type="submission" date="2020-07" db="EMBL/GenBank/DDBJ databases">
        <title>Multicomponent nature underlies the extraordinary mechanical properties of spider dragline silk.</title>
        <authorList>
            <person name="Kono N."/>
            <person name="Nakamura H."/>
            <person name="Mori M."/>
            <person name="Yoshida Y."/>
            <person name="Ohtoshi R."/>
            <person name="Malay A.D."/>
            <person name="Moran D.A.P."/>
            <person name="Tomita M."/>
            <person name="Numata K."/>
            <person name="Arakawa K."/>
        </authorList>
    </citation>
    <scope>NUCLEOTIDE SEQUENCE</scope>
</reference>
<feature type="compositionally biased region" description="Basic residues" evidence="1">
    <location>
        <begin position="35"/>
        <end position="47"/>
    </location>
</feature>
<dbReference type="AlphaFoldDB" id="A0A8X6J1P8"/>
<name>A0A8X6J1P8_TRICU</name>
<organism evidence="2 3">
    <name type="scientific">Trichonephila clavata</name>
    <name type="common">Joro spider</name>
    <name type="synonym">Nephila clavata</name>
    <dbReference type="NCBI Taxonomy" id="2740835"/>
    <lineage>
        <taxon>Eukaryota</taxon>
        <taxon>Metazoa</taxon>
        <taxon>Ecdysozoa</taxon>
        <taxon>Arthropoda</taxon>
        <taxon>Chelicerata</taxon>
        <taxon>Arachnida</taxon>
        <taxon>Araneae</taxon>
        <taxon>Araneomorphae</taxon>
        <taxon>Entelegynae</taxon>
        <taxon>Araneoidea</taxon>
        <taxon>Nephilidae</taxon>
        <taxon>Trichonephila</taxon>
    </lineage>
</organism>
<comment type="caution">
    <text evidence="2">The sequence shown here is derived from an EMBL/GenBank/DDBJ whole genome shotgun (WGS) entry which is preliminary data.</text>
</comment>
<accession>A0A8X6J1P8</accession>
<evidence type="ECO:0000256" key="1">
    <source>
        <dbReference type="SAM" id="MobiDB-lite"/>
    </source>
</evidence>
<keyword evidence="3" id="KW-1185">Reference proteome</keyword>
<evidence type="ECO:0000313" key="3">
    <source>
        <dbReference type="Proteomes" id="UP000887116"/>
    </source>
</evidence>
<evidence type="ECO:0000313" key="2">
    <source>
        <dbReference type="EMBL" id="GFR06098.1"/>
    </source>
</evidence>
<gene>
    <name evidence="2" type="ORF">TNCT_32121</name>
</gene>
<sequence length="101" mass="11526">MLLKPHKTVKLDLKTNIWKKTSLNRRSDDNAPKQHCGHTKHNSKRGKRPDGVNRIVTLNREENEASSAADKETHFSLLPRRCQQLVLRAIKENPPIEGLGN</sequence>
<protein>
    <submittedName>
        <fullName evidence="2">Uncharacterized protein</fullName>
    </submittedName>
</protein>
<feature type="region of interest" description="Disordered" evidence="1">
    <location>
        <begin position="23"/>
        <end position="52"/>
    </location>
</feature>
<proteinExistence type="predicted"/>